<dbReference type="Proteomes" id="UP000694888">
    <property type="component" value="Unplaced"/>
</dbReference>
<evidence type="ECO:0000313" key="3">
    <source>
        <dbReference type="RefSeq" id="XP_005109735.2"/>
    </source>
</evidence>
<feature type="region of interest" description="Disordered" evidence="1">
    <location>
        <begin position="152"/>
        <end position="184"/>
    </location>
</feature>
<name>A0ABM0K6B0_APLCA</name>
<evidence type="ECO:0000313" key="2">
    <source>
        <dbReference type="Proteomes" id="UP000694888"/>
    </source>
</evidence>
<dbReference type="GeneID" id="101848325"/>
<feature type="region of interest" description="Disordered" evidence="1">
    <location>
        <begin position="355"/>
        <end position="449"/>
    </location>
</feature>
<organism evidence="2 3">
    <name type="scientific">Aplysia californica</name>
    <name type="common">California sea hare</name>
    <dbReference type="NCBI Taxonomy" id="6500"/>
    <lineage>
        <taxon>Eukaryota</taxon>
        <taxon>Metazoa</taxon>
        <taxon>Spiralia</taxon>
        <taxon>Lophotrochozoa</taxon>
        <taxon>Mollusca</taxon>
        <taxon>Gastropoda</taxon>
        <taxon>Heterobranchia</taxon>
        <taxon>Euthyneura</taxon>
        <taxon>Tectipleura</taxon>
        <taxon>Aplysiida</taxon>
        <taxon>Aplysioidea</taxon>
        <taxon>Aplysiidae</taxon>
        <taxon>Aplysia</taxon>
    </lineage>
</organism>
<feature type="compositionally biased region" description="Pro residues" evidence="1">
    <location>
        <begin position="359"/>
        <end position="368"/>
    </location>
</feature>
<dbReference type="PANTHER" id="PTHR33769">
    <property type="entry name" value="TESTIS-EXPRESSED PROTEIN 26 ISOFORM X3"/>
    <property type="match status" value="1"/>
</dbReference>
<feature type="compositionally biased region" description="Polar residues" evidence="1">
    <location>
        <begin position="381"/>
        <end position="415"/>
    </location>
</feature>
<protein>
    <submittedName>
        <fullName evidence="3">Uncharacterized protein LOC101848325</fullName>
    </submittedName>
</protein>
<reference evidence="3" key="1">
    <citation type="submission" date="2025-08" db="UniProtKB">
        <authorList>
            <consortium name="RefSeq"/>
        </authorList>
    </citation>
    <scope>IDENTIFICATION</scope>
</reference>
<keyword evidence="2" id="KW-1185">Reference proteome</keyword>
<dbReference type="PANTHER" id="PTHR33769:SF2">
    <property type="entry name" value="TESTIS-EXPRESSED PROTEIN 26"/>
    <property type="match status" value="1"/>
</dbReference>
<proteinExistence type="predicted"/>
<evidence type="ECO:0000256" key="1">
    <source>
        <dbReference type="SAM" id="MobiDB-lite"/>
    </source>
</evidence>
<sequence length="486" mass="53441">MATAMIDSARSFSSVGGCVPPPEMDVVNTETRLGDEVLSPQFVKELEHYYDKAGVQDKAKCLELITSVRLGQELRQQVKASTRPKTAMPALRYSQTSTLSPYQTTYTREYPAKVEEELTAIRPMTSDGYAIQVPPSHHPGPTTYDIEYARKVQRPASPERAGSSSGHRNNRPHPSKSFMVWKFPHKNRYPRSSDGRLSEDLTNQKLNQITKRLCHSVYQNDYLGIPQGFQVRSAFNLPPDWKDNVPYDMDSNQRQSYQTPFQQSELVVPTTRYGSNGKKPIPSVAVIPTANKRLIGVNGRTTYDRHYNDNAGPVVDQIRDVGRKLGAEALSKYYQQSVGQDRDLIGRLLDEYGGAPSAMAPPPAPPSYERPFCPSPHSHSRSGSVANKTPPLSHSRSGSAANKSPPVTQRSNQRAPSGLGGRPQSVTKATPPPSASIRSKASSPAYKPRPALPAATAIMLPPNSPCHVQMPTTPLSVPYTPPIFLS</sequence>
<gene>
    <name evidence="3" type="primary">LOC101848325</name>
</gene>
<dbReference type="RefSeq" id="XP_005109735.2">
    <property type="nucleotide sequence ID" value="XM_005109678.3"/>
</dbReference>
<feature type="region of interest" description="Disordered" evidence="1">
    <location>
        <begin position="1"/>
        <end position="23"/>
    </location>
</feature>
<accession>A0ABM0K6B0</accession>
<dbReference type="InterPro" id="IPR043460">
    <property type="entry name" value="MEDAG/TEX26"/>
</dbReference>